<reference evidence="2 3" key="1">
    <citation type="submission" date="2021-12" db="EMBL/GenBank/DDBJ databases">
        <title>High titer production of polyol ester of fatty acids by Rhodotorula paludigena BS15 towards product separation-free biomass refinery.</title>
        <authorList>
            <person name="Mano J."/>
            <person name="Ono H."/>
            <person name="Tanaka T."/>
            <person name="Naito K."/>
            <person name="Sushida H."/>
            <person name="Ike M."/>
            <person name="Tokuyasu K."/>
            <person name="Kitaoka M."/>
        </authorList>
    </citation>
    <scope>NUCLEOTIDE SEQUENCE [LARGE SCALE GENOMIC DNA]</scope>
    <source>
        <strain evidence="2 3">BS15</strain>
    </source>
</reference>
<keyword evidence="3" id="KW-1185">Reference proteome</keyword>
<dbReference type="InterPro" id="IPR052515">
    <property type="entry name" value="Gfo/Idh/MocA_Oxidoreductase"/>
</dbReference>
<accession>A0AAV5H0G9</accession>
<dbReference type="PANTHER" id="PTHR43249:SF1">
    <property type="entry name" value="D-GLUCOSIDE 3-DEHYDROGENASE"/>
    <property type="match status" value="1"/>
</dbReference>
<dbReference type="SUPFAM" id="SSF55347">
    <property type="entry name" value="Glyceraldehyde-3-phosphate dehydrogenase-like, C-terminal domain"/>
    <property type="match status" value="1"/>
</dbReference>
<comment type="caution">
    <text evidence="2">The sequence shown here is derived from an EMBL/GenBank/DDBJ whole genome shotgun (WGS) entry which is preliminary data.</text>
</comment>
<dbReference type="Gene3D" id="3.40.50.720">
    <property type="entry name" value="NAD(P)-binding Rossmann-like Domain"/>
    <property type="match status" value="1"/>
</dbReference>
<dbReference type="SUPFAM" id="SSF51735">
    <property type="entry name" value="NAD(P)-binding Rossmann-fold domains"/>
    <property type="match status" value="1"/>
</dbReference>
<protein>
    <recommendedName>
        <fullName evidence="1">Oxidoreductase putative C-terminal domain-containing protein</fullName>
    </recommendedName>
</protein>
<dbReference type="InterPro" id="IPR013944">
    <property type="entry name" value="OxRdtase_put_C"/>
</dbReference>
<dbReference type="Pfam" id="PF08635">
    <property type="entry name" value="ox_reductase_C"/>
    <property type="match status" value="1"/>
</dbReference>
<dbReference type="EMBL" id="BQKY01000018">
    <property type="protein sequence ID" value="GJN94732.1"/>
    <property type="molecule type" value="Genomic_DNA"/>
</dbReference>
<evidence type="ECO:0000313" key="2">
    <source>
        <dbReference type="EMBL" id="GJN94732.1"/>
    </source>
</evidence>
<evidence type="ECO:0000259" key="1">
    <source>
        <dbReference type="Pfam" id="PF08635"/>
    </source>
</evidence>
<dbReference type="Gene3D" id="3.30.360.10">
    <property type="entry name" value="Dihydrodipicolinate Reductase, domain 2"/>
    <property type="match status" value="1"/>
</dbReference>
<organism evidence="2 3">
    <name type="scientific">Rhodotorula paludigena</name>
    <dbReference type="NCBI Taxonomy" id="86838"/>
    <lineage>
        <taxon>Eukaryota</taxon>
        <taxon>Fungi</taxon>
        <taxon>Dikarya</taxon>
        <taxon>Basidiomycota</taxon>
        <taxon>Pucciniomycotina</taxon>
        <taxon>Microbotryomycetes</taxon>
        <taxon>Sporidiobolales</taxon>
        <taxon>Sporidiobolaceae</taxon>
        <taxon>Rhodotorula</taxon>
    </lineage>
</organism>
<dbReference type="PANTHER" id="PTHR43249">
    <property type="entry name" value="UDP-N-ACETYL-2-AMINO-2-DEOXY-D-GLUCURONATE OXIDASE"/>
    <property type="match status" value="1"/>
</dbReference>
<proteinExistence type="predicted"/>
<dbReference type="Proteomes" id="UP001342314">
    <property type="component" value="Unassembled WGS sequence"/>
</dbReference>
<sequence length="375" mass="40446">MSPAPFSVVYVGAGEINFGTVEGPWNHSLRVENTFGASLDVVGIIDPDVVRAEKQIALKNTAGVPGYANAQIWTTPELAGADLGSDRPIDLVIVGAPPHFRGCAAPPADLDLRLLAALPQTKRWLVEKPVSAAQPTALAGQDKVAEAYKKSGAIVGVGYMLCALKGVEKIQQMIKEKGLTVMGTAARTKPAWWNKQISCGPIVEQATHLASLSLLFGGAARLPSVRTQTVEHFEAPGKLSKLGFDEDSTVPAESRIPRYTSAIWKYKGGAVGSLTHVVGLHGNTYDTEFEVICDGTTFRLVDCYTPCPRLFIRQSDKSAEVEVHNFAGDDPFQTQIDALVAGSPKCTFEEALATYQLTWAIREAGERERLLEQEQ</sequence>
<name>A0AAV5H0G9_9BASI</name>
<gene>
    <name evidence="2" type="ORF">Rhopal_007823-T1</name>
</gene>
<evidence type="ECO:0000313" key="3">
    <source>
        <dbReference type="Proteomes" id="UP001342314"/>
    </source>
</evidence>
<feature type="domain" description="Oxidoreductase putative C-terminal" evidence="1">
    <location>
        <begin position="164"/>
        <end position="295"/>
    </location>
</feature>
<dbReference type="InterPro" id="IPR036291">
    <property type="entry name" value="NAD(P)-bd_dom_sf"/>
</dbReference>
<dbReference type="AlphaFoldDB" id="A0AAV5H0G9"/>